<feature type="binding site" evidence="10">
    <location>
        <position position="293"/>
    </location>
    <ligand>
        <name>K(+)</name>
        <dbReference type="ChEBI" id="CHEBI:29103"/>
    </ligand>
</feature>
<dbReference type="KEGG" id="sre:PTSG_06221"/>
<dbReference type="SUPFAM" id="SSF53613">
    <property type="entry name" value="Ribokinase-like"/>
    <property type="match status" value="1"/>
</dbReference>
<dbReference type="eggNOG" id="KOG2855">
    <property type="taxonomic scope" value="Eukaryota"/>
</dbReference>
<feature type="binding site" evidence="10">
    <location>
        <begin position="40"/>
        <end position="44"/>
    </location>
    <ligand>
        <name>substrate</name>
    </ligand>
</feature>
<dbReference type="GO" id="GO:0005829">
    <property type="term" value="C:cytosol"/>
    <property type="evidence" value="ECO:0007669"/>
    <property type="project" value="TreeGrafter"/>
</dbReference>
<keyword evidence="8 10" id="KW-0630">Potassium</keyword>
<feature type="binding site" evidence="10">
    <location>
        <position position="254"/>
    </location>
    <ligand>
        <name>K(+)</name>
        <dbReference type="ChEBI" id="CHEBI:29103"/>
    </ligand>
</feature>
<dbReference type="CDD" id="cd01174">
    <property type="entry name" value="ribokinase"/>
    <property type="match status" value="1"/>
</dbReference>
<evidence type="ECO:0000256" key="6">
    <source>
        <dbReference type="ARBA" id="ARBA00022840"/>
    </source>
</evidence>
<keyword evidence="10" id="KW-0539">Nucleus</keyword>
<dbReference type="GO" id="GO:0019303">
    <property type="term" value="P:D-ribose catabolic process"/>
    <property type="evidence" value="ECO:0007669"/>
    <property type="project" value="UniProtKB-UniRule"/>
</dbReference>
<dbReference type="GeneID" id="16073685"/>
<evidence type="ECO:0000259" key="11">
    <source>
        <dbReference type="Pfam" id="PF00294"/>
    </source>
</evidence>
<dbReference type="OMA" id="DIVLIQQ"/>
<comment type="catalytic activity">
    <reaction evidence="10">
        <text>D-ribose + ATP = D-ribose 5-phosphate + ADP + H(+)</text>
        <dbReference type="Rhea" id="RHEA:13697"/>
        <dbReference type="ChEBI" id="CHEBI:15378"/>
        <dbReference type="ChEBI" id="CHEBI:30616"/>
        <dbReference type="ChEBI" id="CHEBI:47013"/>
        <dbReference type="ChEBI" id="CHEBI:78346"/>
        <dbReference type="ChEBI" id="CHEBI:456216"/>
        <dbReference type="EC" id="2.7.1.15"/>
    </reaction>
</comment>
<feature type="binding site" evidence="10">
    <location>
        <position position="186"/>
    </location>
    <ligand>
        <name>ATP</name>
        <dbReference type="ChEBI" id="CHEBI:30616"/>
    </ligand>
</feature>
<keyword evidence="13" id="KW-1185">Reference proteome</keyword>
<evidence type="ECO:0000256" key="2">
    <source>
        <dbReference type="ARBA" id="ARBA00022679"/>
    </source>
</evidence>
<evidence type="ECO:0000313" key="12">
    <source>
        <dbReference type="EMBL" id="EGD74210.1"/>
    </source>
</evidence>
<dbReference type="AlphaFoldDB" id="F2UCA3"/>
<protein>
    <recommendedName>
        <fullName evidence="10">Ribokinase</fullName>
        <shortName evidence="10">RK</shortName>
        <ecNumber evidence="10">2.7.1.15</ecNumber>
    </recommendedName>
</protein>
<dbReference type="Pfam" id="PF00294">
    <property type="entry name" value="PfkB"/>
    <property type="match status" value="1"/>
</dbReference>
<evidence type="ECO:0000256" key="5">
    <source>
        <dbReference type="ARBA" id="ARBA00022777"/>
    </source>
</evidence>
<evidence type="ECO:0000256" key="1">
    <source>
        <dbReference type="ARBA" id="ARBA00022490"/>
    </source>
</evidence>
<dbReference type="GO" id="GO:0005634">
    <property type="term" value="C:nucleus"/>
    <property type="evidence" value="ECO:0007669"/>
    <property type="project" value="UniProtKB-SubCell"/>
</dbReference>
<dbReference type="UniPathway" id="UPA00916">
    <property type="reaction ID" value="UER00889"/>
</dbReference>
<feature type="binding site" evidence="10">
    <location>
        <position position="299"/>
    </location>
    <ligand>
        <name>K(+)</name>
        <dbReference type="ChEBI" id="CHEBI:29103"/>
    </ligand>
</feature>
<keyword evidence="4 10" id="KW-0547">Nucleotide-binding</keyword>
<dbReference type="PANTHER" id="PTHR10584">
    <property type="entry name" value="SUGAR KINASE"/>
    <property type="match status" value="1"/>
</dbReference>
<dbReference type="GO" id="GO:0004747">
    <property type="term" value="F:ribokinase activity"/>
    <property type="evidence" value="ECO:0007669"/>
    <property type="project" value="UniProtKB-UniRule"/>
</dbReference>
<dbReference type="InterPro" id="IPR011611">
    <property type="entry name" value="PfkB_dom"/>
</dbReference>
<keyword evidence="7 10" id="KW-0460">Magnesium</keyword>
<keyword evidence="5 10" id="KW-0418">Kinase</keyword>
<dbReference type="Gene3D" id="3.40.1190.20">
    <property type="match status" value="1"/>
</dbReference>
<comment type="cofactor">
    <cofactor evidence="10">
        <name>Mg(2+)</name>
        <dbReference type="ChEBI" id="CHEBI:18420"/>
    </cofactor>
    <text evidence="10">Requires a divalent cation, most likely magnesium in vivo, as an electrophilic catalyst to aid phosphoryl group transfer. It is the chelate of the metal and the nucleotide that is the actual substrate.</text>
</comment>
<keyword evidence="3 10" id="KW-0479">Metal-binding</keyword>
<feature type="binding site" evidence="10">
    <location>
        <position position="290"/>
    </location>
    <ligand>
        <name>K(+)</name>
        <dbReference type="ChEBI" id="CHEBI:29103"/>
    </ligand>
</feature>
<dbReference type="GO" id="GO:0005524">
    <property type="term" value="F:ATP binding"/>
    <property type="evidence" value="ECO:0007669"/>
    <property type="project" value="UniProtKB-UniRule"/>
</dbReference>
<dbReference type="EC" id="2.7.1.15" evidence="10"/>
<feature type="binding site" evidence="10">
    <location>
        <begin position="223"/>
        <end position="228"/>
    </location>
    <ligand>
        <name>ATP</name>
        <dbReference type="ChEBI" id="CHEBI:30616"/>
    </ligand>
</feature>
<feature type="active site" description="Proton acceptor" evidence="10">
    <location>
        <position position="258"/>
    </location>
</feature>
<proteinExistence type="inferred from homology"/>
<keyword evidence="1 10" id="KW-0963">Cytoplasm</keyword>
<dbReference type="STRING" id="946362.F2UCA3"/>
<feature type="binding site" evidence="10">
    <location>
        <begin position="257"/>
        <end position="258"/>
    </location>
    <ligand>
        <name>ATP</name>
        <dbReference type="ChEBI" id="CHEBI:30616"/>
    </ligand>
</feature>
<comment type="subunit">
    <text evidence="10">Homodimer.</text>
</comment>
<comment type="subcellular location">
    <subcellularLocation>
        <location evidence="10">Cytoplasm</location>
    </subcellularLocation>
    <subcellularLocation>
        <location evidence="10">Nucleus</location>
    </subcellularLocation>
</comment>
<dbReference type="PRINTS" id="PR00990">
    <property type="entry name" value="RIBOKINASE"/>
</dbReference>
<name>F2UCA3_SALR5</name>
<evidence type="ECO:0000313" key="13">
    <source>
        <dbReference type="Proteomes" id="UP000007799"/>
    </source>
</evidence>
<dbReference type="InterPro" id="IPR011877">
    <property type="entry name" value="Ribokinase"/>
</dbReference>
<sequence>MSSQVVVVGASNMDLTSYVPSLPKPGETLHGHCFKKGFGGKGANQCVMAAKLGASTAMVTKVGKDVFGKETKDNYERYGINTEHVLEDDAEFTGVAPIAVDDAGQNSIIIVNGANDKLSEADIGRVEDLIAHAKVVITQYEIRPETTLAALRLANKHGVFSIFNLAPAKAEIASELFTLPDIFCVNETEAAMVTGVDVQTVQDAEAAARALQDKHNAKCIIITLGPQGTYVLPKPGDGDPFHMPATKVTAVDTSGAGDAFIGALGYFLATDPSLPLRTAVAKAGAIATVSVQQQGTQSSYPDASVLASLHTE</sequence>
<accession>F2UCA3</accession>
<dbReference type="FunFam" id="3.40.1190.20:FF:000010">
    <property type="entry name" value="Ribokinase"/>
    <property type="match status" value="1"/>
</dbReference>
<dbReference type="InterPro" id="IPR002139">
    <property type="entry name" value="Ribo/fructo_kinase"/>
</dbReference>
<comment type="activity regulation">
    <text evidence="10">Activated by a monovalent cation that binds near, but not in, the active site. The most likely occupant of the site in vivo is potassium. Ion binding induces a conformational change that may alter substrate affinity.</text>
</comment>
<evidence type="ECO:0000256" key="7">
    <source>
        <dbReference type="ARBA" id="ARBA00022842"/>
    </source>
</evidence>
<evidence type="ECO:0000256" key="4">
    <source>
        <dbReference type="ARBA" id="ARBA00022741"/>
    </source>
</evidence>
<feature type="binding site" evidence="10">
    <location>
        <position position="295"/>
    </location>
    <ligand>
        <name>K(+)</name>
        <dbReference type="ChEBI" id="CHEBI:29103"/>
    </ligand>
</feature>
<dbReference type="InParanoid" id="F2UCA3"/>
<dbReference type="InterPro" id="IPR029056">
    <property type="entry name" value="Ribokinase-like"/>
</dbReference>
<feature type="binding site" evidence="10">
    <location>
        <position position="258"/>
    </location>
    <ligand>
        <name>substrate</name>
    </ligand>
</feature>
<dbReference type="PANTHER" id="PTHR10584:SF166">
    <property type="entry name" value="RIBOKINASE"/>
    <property type="match status" value="1"/>
</dbReference>
<evidence type="ECO:0000256" key="8">
    <source>
        <dbReference type="ARBA" id="ARBA00022958"/>
    </source>
</evidence>
<dbReference type="NCBIfam" id="TIGR02152">
    <property type="entry name" value="D_ribokin_bact"/>
    <property type="match status" value="1"/>
</dbReference>
<comment type="function">
    <text evidence="10">Catalyzes the phosphorylation of ribose at O-5 in a reaction requiring ATP and magnesium. The resulting D-ribose-5-phosphate can then be used either for sythesis of nucleotides, histidine, and tryptophan, or as a component of the pentose phosphate pathway.</text>
</comment>
<comment type="pathway">
    <text evidence="10">Carbohydrate metabolism; D-ribose degradation; D-ribose 5-phosphate from beta-D-ribopyranose: step 2/2.</text>
</comment>
<evidence type="ECO:0000256" key="9">
    <source>
        <dbReference type="ARBA" id="ARBA00023277"/>
    </source>
</evidence>
<evidence type="ECO:0000256" key="10">
    <source>
        <dbReference type="HAMAP-Rule" id="MF_03215"/>
    </source>
</evidence>
<gene>
    <name evidence="12" type="ORF">PTSG_06221</name>
</gene>
<dbReference type="RefSeq" id="XP_004993110.1">
    <property type="nucleotide sequence ID" value="XM_004993053.1"/>
</dbReference>
<feature type="binding site" evidence="10">
    <location>
        <position position="141"/>
    </location>
    <ligand>
        <name>substrate</name>
    </ligand>
</feature>
<feature type="binding site" evidence="10">
    <location>
        <begin position="12"/>
        <end position="14"/>
    </location>
    <ligand>
        <name>substrate</name>
    </ligand>
</feature>
<comment type="similarity">
    <text evidence="10">Belongs to the carbohydrate kinase PfkB family. Ribokinase subfamily.</text>
</comment>
<dbReference type="Proteomes" id="UP000007799">
    <property type="component" value="Unassembled WGS sequence"/>
</dbReference>
<dbReference type="GO" id="GO:0046872">
    <property type="term" value="F:metal ion binding"/>
    <property type="evidence" value="ECO:0007669"/>
    <property type="project" value="UniProtKB-KW"/>
</dbReference>
<feature type="domain" description="Carbohydrate kinase PfkB" evidence="11">
    <location>
        <begin position="4"/>
        <end position="302"/>
    </location>
</feature>
<evidence type="ECO:0000256" key="3">
    <source>
        <dbReference type="ARBA" id="ARBA00022723"/>
    </source>
</evidence>
<dbReference type="FunCoup" id="F2UCA3">
    <property type="interactions" value="408"/>
</dbReference>
<feature type="binding site" evidence="10">
    <location>
        <position position="252"/>
    </location>
    <ligand>
        <name>K(+)</name>
        <dbReference type="ChEBI" id="CHEBI:29103"/>
    </ligand>
</feature>
<dbReference type="HAMAP" id="MF_01987">
    <property type="entry name" value="Ribokinase"/>
    <property type="match status" value="1"/>
</dbReference>
<keyword evidence="9 10" id="KW-0119">Carbohydrate metabolism</keyword>
<dbReference type="EMBL" id="GL832968">
    <property type="protein sequence ID" value="EGD74210.1"/>
    <property type="molecule type" value="Genomic_DNA"/>
</dbReference>
<reference evidence="12" key="1">
    <citation type="submission" date="2009-08" db="EMBL/GenBank/DDBJ databases">
        <title>Annotation of Salpingoeca rosetta.</title>
        <authorList>
            <consortium name="The Broad Institute Genome Sequencing Platform"/>
            <person name="Russ C."/>
            <person name="Cuomo C."/>
            <person name="Burger G."/>
            <person name="Gray M.W."/>
            <person name="Holland P.W.H."/>
            <person name="King N."/>
            <person name="Lang F.B.F."/>
            <person name="Roger A.J."/>
            <person name="Ruiz-Trillo I."/>
            <person name="Young S.K."/>
            <person name="Zeng Q."/>
            <person name="Gargeya S."/>
            <person name="Alvarado L."/>
            <person name="Berlin A."/>
            <person name="Chapman S.B."/>
            <person name="Chen Z."/>
            <person name="Freedman E."/>
            <person name="Gellesch M."/>
            <person name="Goldberg J."/>
            <person name="Griggs A."/>
            <person name="Gujja S."/>
            <person name="Heilman E."/>
            <person name="Heiman D."/>
            <person name="Howarth C."/>
            <person name="Mehta T."/>
            <person name="Neiman D."/>
            <person name="Pearson M."/>
            <person name="Roberts A."/>
            <person name="Saif S."/>
            <person name="Shea T."/>
            <person name="Shenoy N."/>
            <person name="Sisk P."/>
            <person name="Stolte C."/>
            <person name="Sykes S."/>
            <person name="White J."/>
            <person name="Yandava C."/>
            <person name="Haas B."/>
            <person name="Nusbaum C."/>
            <person name="Birren B."/>
        </authorList>
    </citation>
    <scope>NUCLEOTIDE SEQUENCE [LARGE SCALE GENOMIC DNA]</scope>
    <source>
        <strain evidence="12">ATCC 50818</strain>
    </source>
</reference>
<comment type="caution">
    <text evidence="10">Lacks conserved residue(s) required for the propagation of feature annotation.</text>
</comment>
<dbReference type="OrthoDB" id="415590at2759"/>
<organism evidence="13">
    <name type="scientific">Salpingoeca rosetta (strain ATCC 50818 / BSB-021)</name>
    <dbReference type="NCBI Taxonomy" id="946362"/>
    <lineage>
        <taxon>Eukaryota</taxon>
        <taxon>Choanoflagellata</taxon>
        <taxon>Craspedida</taxon>
        <taxon>Salpingoecidae</taxon>
        <taxon>Salpingoeca</taxon>
    </lineage>
</organism>
<keyword evidence="6 10" id="KW-0067">ATP-binding</keyword>
<keyword evidence="2 10" id="KW-0808">Transferase</keyword>